<dbReference type="GO" id="GO:0005829">
    <property type="term" value="C:cytosol"/>
    <property type="evidence" value="ECO:0007669"/>
    <property type="project" value="TreeGrafter"/>
</dbReference>
<evidence type="ECO:0000256" key="2">
    <source>
        <dbReference type="ARBA" id="ARBA00022552"/>
    </source>
</evidence>
<keyword evidence="2 6" id="KW-0698">rRNA processing</keyword>
<evidence type="ECO:0000256" key="3">
    <source>
        <dbReference type="ARBA" id="ARBA00022603"/>
    </source>
</evidence>
<feature type="binding site" evidence="6">
    <location>
        <begin position="129"/>
        <end position="130"/>
    </location>
    <ligand>
        <name>S-adenosyl-L-methionine</name>
        <dbReference type="ChEBI" id="CHEBI:59789"/>
    </ligand>
</feature>
<dbReference type="PANTHER" id="PTHR31760">
    <property type="entry name" value="S-ADENOSYL-L-METHIONINE-DEPENDENT METHYLTRANSFERASES SUPERFAMILY PROTEIN"/>
    <property type="match status" value="1"/>
</dbReference>
<accession>A0A212KBL5</accession>
<dbReference type="Gene3D" id="3.40.50.150">
    <property type="entry name" value="Vaccinia Virus protein VP39"/>
    <property type="match status" value="1"/>
</dbReference>
<comment type="caution">
    <text evidence="6">Lacks conserved residue(s) required for the propagation of feature annotation.</text>
</comment>
<feature type="binding site" evidence="6">
    <location>
        <position position="85"/>
    </location>
    <ligand>
        <name>S-adenosyl-L-methionine</name>
        <dbReference type="ChEBI" id="CHEBI:59789"/>
    </ligand>
</feature>
<gene>
    <name evidence="6 7" type="primary">rsmG</name>
    <name evidence="7" type="ORF">KL86APRO_12495</name>
</gene>
<feature type="binding site" evidence="6">
    <location>
        <position position="80"/>
    </location>
    <ligand>
        <name>S-adenosyl-L-methionine</name>
        <dbReference type="ChEBI" id="CHEBI:59789"/>
    </ligand>
</feature>
<proteinExistence type="inferred from homology"/>
<sequence>MFHVKHDIAARARALDPRFGVDDAVAERLAIFAAHLEKWQAAINLVGPKSLPHLWERHILDSLQLVPLIPEQAETIVDVGSGAGFPGLILALVGRWEVHLVESDTRKSVFLRDSARLCGVPATVWPKRIESLTEPKADVITARALAPVAELLALTQGLRKPGTLHLFPKGRSARVELTEAEKTWTLAAETVPSLTDAEAVVLKISEVVRK</sequence>
<dbReference type="Pfam" id="PF02527">
    <property type="entry name" value="GidB"/>
    <property type="match status" value="1"/>
</dbReference>
<evidence type="ECO:0000256" key="1">
    <source>
        <dbReference type="ARBA" id="ARBA00022490"/>
    </source>
</evidence>
<keyword evidence="3 6" id="KW-0489">Methyltransferase</keyword>
<dbReference type="EMBL" id="FLUO01000001">
    <property type="protein sequence ID" value="SBW08998.1"/>
    <property type="molecule type" value="Genomic_DNA"/>
</dbReference>
<protein>
    <recommendedName>
        <fullName evidence="6">Ribosomal RNA small subunit methyltransferase G</fullName>
        <ecNumber evidence="6">2.1.1.170</ecNumber>
    </recommendedName>
    <alternativeName>
        <fullName evidence="6">16S rRNA 7-methylguanosine methyltransferase</fullName>
        <shortName evidence="6">16S rRNA m7G methyltransferase</shortName>
    </alternativeName>
</protein>
<evidence type="ECO:0000313" key="7">
    <source>
        <dbReference type="EMBL" id="SBW08998.1"/>
    </source>
</evidence>
<name>A0A212KBL5_9PROT</name>
<dbReference type="InterPro" id="IPR029063">
    <property type="entry name" value="SAM-dependent_MTases_sf"/>
</dbReference>
<dbReference type="InterPro" id="IPR003682">
    <property type="entry name" value="rRNA_ssu_MeTfrase_G"/>
</dbReference>
<dbReference type="GO" id="GO:0070043">
    <property type="term" value="F:rRNA (guanine-N7-)-methyltransferase activity"/>
    <property type="evidence" value="ECO:0007669"/>
    <property type="project" value="UniProtKB-UniRule"/>
</dbReference>
<organism evidence="7">
    <name type="scientific">uncultured Alphaproteobacteria bacterium</name>
    <dbReference type="NCBI Taxonomy" id="91750"/>
    <lineage>
        <taxon>Bacteria</taxon>
        <taxon>Pseudomonadati</taxon>
        <taxon>Pseudomonadota</taxon>
        <taxon>Alphaproteobacteria</taxon>
        <taxon>environmental samples</taxon>
    </lineage>
</organism>
<feature type="binding site" evidence="6">
    <location>
        <position position="143"/>
    </location>
    <ligand>
        <name>S-adenosyl-L-methionine</name>
        <dbReference type="ChEBI" id="CHEBI:59789"/>
    </ligand>
</feature>
<evidence type="ECO:0000256" key="6">
    <source>
        <dbReference type="HAMAP-Rule" id="MF_00074"/>
    </source>
</evidence>
<evidence type="ECO:0000256" key="5">
    <source>
        <dbReference type="ARBA" id="ARBA00022691"/>
    </source>
</evidence>
<dbReference type="SUPFAM" id="SSF53335">
    <property type="entry name" value="S-adenosyl-L-methionine-dependent methyltransferases"/>
    <property type="match status" value="1"/>
</dbReference>
<dbReference type="AlphaFoldDB" id="A0A212KBL5"/>
<comment type="catalytic activity">
    <reaction evidence="6">
        <text>guanosine(527) in 16S rRNA + S-adenosyl-L-methionine = N(7)-methylguanosine(527) in 16S rRNA + S-adenosyl-L-homocysteine</text>
        <dbReference type="Rhea" id="RHEA:42732"/>
        <dbReference type="Rhea" id="RHEA-COMP:10209"/>
        <dbReference type="Rhea" id="RHEA-COMP:10210"/>
        <dbReference type="ChEBI" id="CHEBI:57856"/>
        <dbReference type="ChEBI" id="CHEBI:59789"/>
        <dbReference type="ChEBI" id="CHEBI:74269"/>
        <dbReference type="ChEBI" id="CHEBI:74480"/>
        <dbReference type="EC" id="2.1.1.170"/>
    </reaction>
</comment>
<keyword evidence="1 6" id="KW-0963">Cytoplasm</keyword>
<evidence type="ECO:0000256" key="4">
    <source>
        <dbReference type="ARBA" id="ARBA00022679"/>
    </source>
</evidence>
<comment type="similarity">
    <text evidence="6">Belongs to the methyltransferase superfamily. RNA methyltransferase RsmG family.</text>
</comment>
<dbReference type="EC" id="2.1.1.170" evidence="6"/>
<dbReference type="HAMAP" id="MF_00074">
    <property type="entry name" value="16SrRNA_methyltr_G"/>
    <property type="match status" value="1"/>
</dbReference>
<dbReference type="PIRSF" id="PIRSF003078">
    <property type="entry name" value="GidB"/>
    <property type="match status" value="1"/>
</dbReference>
<dbReference type="NCBIfam" id="TIGR00138">
    <property type="entry name" value="rsmG_gidB"/>
    <property type="match status" value="1"/>
</dbReference>
<reference evidence="7" key="1">
    <citation type="submission" date="2016-04" db="EMBL/GenBank/DDBJ databases">
        <authorList>
            <person name="Evans L.H."/>
            <person name="Alamgir A."/>
            <person name="Owens N."/>
            <person name="Weber N.D."/>
            <person name="Virtaneva K."/>
            <person name="Barbian K."/>
            <person name="Babar A."/>
            <person name="Rosenke K."/>
        </authorList>
    </citation>
    <scope>NUCLEOTIDE SEQUENCE</scope>
    <source>
        <strain evidence="7">86</strain>
    </source>
</reference>
<comment type="subcellular location">
    <subcellularLocation>
        <location evidence="6">Cytoplasm</location>
    </subcellularLocation>
</comment>
<keyword evidence="4 6" id="KW-0808">Transferase</keyword>
<comment type="function">
    <text evidence="6">Specifically methylates the N7 position of guanine in position 527 of 16S rRNA.</text>
</comment>
<keyword evidence="5 6" id="KW-0949">S-adenosyl-L-methionine</keyword>
<dbReference type="PANTHER" id="PTHR31760:SF0">
    <property type="entry name" value="S-ADENOSYL-L-METHIONINE-DEPENDENT METHYLTRANSFERASES SUPERFAMILY PROTEIN"/>
    <property type="match status" value="1"/>
</dbReference>